<gene>
    <name evidence="4" type="ORF">SAMN04488085_103389</name>
</gene>
<dbReference type="EMBL" id="FOSW01000003">
    <property type="protein sequence ID" value="SFK77299.1"/>
    <property type="molecule type" value="Genomic_DNA"/>
</dbReference>
<dbReference type="SMART" id="SM00065">
    <property type="entry name" value="GAF"/>
    <property type="match status" value="1"/>
</dbReference>
<evidence type="ECO:0000313" key="5">
    <source>
        <dbReference type="Proteomes" id="UP000199152"/>
    </source>
</evidence>
<dbReference type="SUPFAM" id="SSF81606">
    <property type="entry name" value="PP2C-like"/>
    <property type="match status" value="1"/>
</dbReference>
<dbReference type="InterPro" id="IPR003018">
    <property type="entry name" value="GAF"/>
</dbReference>
<sequence length="388" mass="41739">MAVEDARVRALEDLGVLPTGPEERFDRITRLARRVFGVASAAVTLIDRDVQHVKSQEGRHLDAVPRHDSFCHHTLGTSRTLVVEDAAGDERFAGNPLVSGGPGIRFYAGHPLEAPGGHRVGALCLIDDRPRRFTDEERLLLEELAGWVQEEMTRSRELQQAAEVQRALLPSRWPDLPGYDVAGACMPARSVGGDFIDWYRTPDGDLALTLGDVMGKGLPAAIVMATVRGAMRLAGRESEPGDAVRQAAATLYEDLDGMTSMVTLCHARLSPGVAVLRYTDAGHGLMLLVRADGSVGRPQRGGLPLGVLPDQEWREDRVVLGEGDAVVAFSDGLLDLCGGSPETALDEVARAVGASASSGDVVRHFMALARARPVVDDDVAVLVIRRDR</sequence>
<dbReference type="InParanoid" id="A0A1I4CAJ2"/>
<dbReference type="STRING" id="504800.SAMN04488085_103389"/>
<keyword evidence="5" id="KW-1185">Reference proteome</keyword>
<dbReference type="Gene3D" id="3.60.40.10">
    <property type="entry name" value="PPM-type phosphatase domain"/>
    <property type="match status" value="1"/>
</dbReference>
<dbReference type="SMART" id="SM00331">
    <property type="entry name" value="PP2C_SIG"/>
    <property type="match status" value="1"/>
</dbReference>
<feature type="domain" description="PPM-type phosphatase" evidence="3">
    <location>
        <begin position="176"/>
        <end position="386"/>
    </location>
</feature>
<evidence type="ECO:0000256" key="1">
    <source>
        <dbReference type="ARBA" id="ARBA00022801"/>
    </source>
</evidence>
<feature type="domain" description="GAF" evidence="2">
    <location>
        <begin position="20"/>
        <end position="162"/>
    </location>
</feature>
<keyword evidence="1" id="KW-0378">Hydrolase</keyword>
<dbReference type="InterPro" id="IPR029016">
    <property type="entry name" value="GAF-like_dom_sf"/>
</dbReference>
<name>A0A1I4CAJ2_9ACTN</name>
<dbReference type="Proteomes" id="UP000199152">
    <property type="component" value="Unassembled WGS sequence"/>
</dbReference>
<reference evidence="4 5" key="1">
    <citation type="submission" date="2016-10" db="EMBL/GenBank/DDBJ databases">
        <authorList>
            <person name="de Groot N.N."/>
        </authorList>
    </citation>
    <scope>NUCLEOTIDE SEQUENCE [LARGE SCALE GENOMIC DNA]</scope>
    <source>
        <strain evidence="4 5">DSM 45317</strain>
    </source>
</reference>
<accession>A0A1I4CAJ2</accession>
<dbReference type="SUPFAM" id="SSF55781">
    <property type="entry name" value="GAF domain-like"/>
    <property type="match status" value="1"/>
</dbReference>
<evidence type="ECO:0000259" key="3">
    <source>
        <dbReference type="SMART" id="SM00331"/>
    </source>
</evidence>
<dbReference type="InterPro" id="IPR036457">
    <property type="entry name" value="PPM-type-like_dom_sf"/>
</dbReference>
<dbReference type="Pfam" id="PF07228">
    <property type="entry name" value="SpoIIE"/>
    <property type="match status" value="1"/>
</dbReference>
<dbReference type="Gene3D" id="3.30.450.40">
    <property type="match status" value="1"/>
</dbReference>
<evidence type="ECO:0000259" key="2">
    <source>
        <dbReference type="SMART" id="SM00065"/>
    </source>
</evidence>
<dbReference type="InterPro" id="IPR001932">
    <property type="entry name" value="PPM-type_phosphatase-like_dom"/>
</dbReference>
<proteinExistence type="predicted"/>
<dbReference type="Pfam" id="PF01590">
    <property type="entry name" value="GAF"/>
    <property type="match status" value="1"/>
</dbReference>
<dbReference type="PANTHER" id="PTHR43156:SF2">
    <property type="entry name" value="STAGE II SPORULATION PROTEIN E"/>
    <property type="match status" value="1"/>
</dbReference>
<evidence type="ECO:0000313" key="4">
    <source>
        <dbReference type="EMBL" id="SFK77299.1"/>
    </source>
</evidence>
<dbReference type="GO" id="GO:0016791">
    <property type="term" value="F:phosphatase activity"/>
    <property type="evidence" value="ECO:0007669"/>
    <property type="project" value="TreeGrafter"/>
</dbReference>
<protein>
    <submittedName>
        <fullName evidence="4">GAF domain-containing protein</fullName>
    </submittedName>
</protein>
<organism evidence="4 5">
    <name type="scientific">Geodermatophilus ruber</name>
    <dbReference type="NCBI Taxonomy" id="504800"/>
    <lineage>
        <taxon>Bacteria</taxon>
        <taxon>Bacillati</taxon>
        <taxon>Actinomycetota</taxon>
        <taxon>Actinomycetes</taxon>
        <taxon>Geodermatophilales</taxon>
        <taxon>Geodermatophilaceae</taxon>
        <taxon>Geodermatophilus</taxon>
    </lineage>
</organism>
<dbReference type="AlphaFoldDB" id="A0A1I4CAJ2"/>
<dbReference type="PANTHER" id="PTHR43156">
    <property type="entry name" value="STAGE II SPORULATION PROTEIN E-RELATED"/>
    <property type="match status" value="1"/>
</dbReference>
<dbReference type="InterPro" id="IPR052016">
    <property type="entry name" value="Bact_Sigma-Reg"/>
</dbReference>